<dbReference type="GO" id="GO:0035556">
    <property type="term" value="P:intracellular signal transduction"/>
    <property type="evidence" value="ECO:0007669"/>
    <property type="project" value="InterPro"/>
</dbReference>
<dbReference type="Pfam" id="PF03607">
    <property type="entry name" value="DCX"/>
    <property type="match status" value="2"/>
</dbReference>
<dbReference type="KEGG" id="pgut:117674196"/>
<dbReference type="SUPFAM" id="SSF89837">
    <property type="entry name" value="Doublecortin (DC)"/>
    <property type="match status" value="2"/>
</dbReference>
<evidence type="ECO:0000259" key="2">
    <source>
        <dbReference type="PROSITE" id="PS50309"/>
    </source>
</evidence>
<name>A0A6P9CXD4_PANGU</name>
<sequence>MIGTARPRAMYSLTDSTPARTIWVYRNGDPFYMGRKFIINPRYVPTFEAFMIQLNESVPTPFGVRKLYTPGQGHTITDLPELQQGGRYVVAGREKFRKLNYSDIGAKKPERKKRDEVIRPVVHSNIKVPSKWQSIYNKPRNINVFTNGDLLIPPMKILIPRFTLNYWNSVLALVNEKVIPRSGGIRRLFTLNGQPIHGPDKLEDNQFYVACGKERFQRLPYWQHPKVPENIRRNFLNSPEPSEKLPLKKPPIEGPKQRDRIVTPIEVSRQGGGDRISVYYAKSDKARQERQAPRPVSPNDEHSIYIAHKSPTEIEEAREIQEDKDVKVEIPIDQVPAEIIQDEEIYADPGSIKEQAPAEIVQDETIDAKNIKEQAKEGEQLQEKKGAFKRMFGFFFSRSRKKDIKENDEEQDRKKQMNNYPSENEYWDAYGYD</sequence>
<reference evidence="4" key="1">
    <citation type="submission" date="2025-08" db="UniProtKB">
        <authorList>
            <consortium name="RefSeq"/>
        </authorList>
    </citation>
    <scope>IDENTIFICATION</scope>
    <source>
        <tissue evidence="4">Blood</tissue>
    </source>
</reference>
<dbReference type="OMA" id="CKYDGIP"/>
<dbReference type="AlphaFoldDB" id="A0A6P9CXD4"/>
<feature type="domain" description="Doublecortin" evidence="2">
    <location>
        <begin position="140"/>
        <end position="222"/>
    </location>
</feature>
<keyword evidence="3" id="KW-1185">Reference proteome</keyword>
<dbReference type="Proteomes" id="UP001652622">
    <property type="component" value="Unplaced"/>
</dbReference>
<proteinExistence type="predicted"/>
<gene>
    <name evidence="4" type="primary">DCDC2C</name>
</gene>
<organism evidence="3 4">
    <name type="scientific">Pantherophis guttatus</name>
    <name type="common">Corn snake</name>
    <name type="synonym">Elaphe guttata</name>
    <dbReference type="NCBI Taxonomy" id="94885"/>
    <lineage>
        <taxon>Eukaryota</taxon>
        <taxon>Metazoa</taxon>
        <taxon>Chordata</taxon>
        <taxon>Craniata</taxon>
        <taxon>Vertebrata</taxon>
        <taxon>Euteleostomi</taxon>
        <taxon>Lepidosauria</taxon>
        <taxon>Squamata</taxon>
        <taxon>Bifurcata</taxon>
        <taxon>Unidentata</taxon>
        <taxon>Episquamata</taxon>
        <taxon>Toxicofera</taxon>
        <taxon>Serpentes</taxon>
        <taxon>Colubroidea</taxon>
        <taxon>Colubridae</taxon>
        <taxon>Colubrinae</taxon>
        <taxon>Pantherophis</taxon>
    </lineage>
</organism>
<feature type="region of interest" description="Disordered" evidence="1">
    <location>
        <begin position="403"/>
        <end position="433"/>
    </location>
</feature>
<dbReference type="GO" id="GO:0005815">
    <property type="term" value="C:microtubule organizing center"/>
    <property type="evidence" value="ECO:0007669"/>
    <property type="project" value="TreeGrafter"/>
</dbReference>
<dbReference type="InterPro" id="IPR036572">
    <property type="entry name" value="Doublecortin_dom_sf"/>
</dbReference>
<dbReference type="Gene3D" id="3.10.20.230">
    <property type="entry name" value="Doublecortin domain"/>
    <property type="match status" value="2"/>
</dbReference>
<evidence type="ECO:0000313" key="4">
    <source>
        <dbReference type="RefSeq" id="XP_034287927.1"/>
    </source>
</evidence>
<dbReference type="PROSITE" id="PS50309">
    <property type="entry name" value="DC"/>
    <property type="match status" value="2"/>
</dbReference>
<protein>
    <submittedName>
        <fullName evidence="4">Doublecortin domain-containing protein 2C isoform X1</fullName>
    </submittedName>
</protein>
<dbReference type="GO" id="GO:0005874">
    <property type="term" value="C:microtubule"/>
    <property type="evidence" value="ECO:0007669"/>
    <property type="project" value="TreeGrafter"/>
</dbReference>
<dbReference type="CTD" id="728597"/>
<dbReference type="InterPro" id="IPR003533">
    <property type="entry name" value="Doublecortin_dom"/>
</dbReference>
<evidence type="ECO:0000313" key="3">
    <source>
        <dbReference type="Proteomes" id="UP001652622"/>
    </source>
</evidence>
<dbReference type="RefSeq" id="XP_034287927.1">
    <property type="nucleotide sequence ID" value="XM_034432036.2"/>
</dbReference>
<feature type="region of interest" description="Disordered" evidence="1">
    <location>
        <begin position="236"/>
        <end position="256"/>
    </location>
</feature>
<accession>A0A6P9CXD4</accession>
<evidence type="ECO:0000256" key="1">
    <source>
        <dbReference type="SAM" id="MobiDB-lite"/>
    </source>
</evidence>
<dbReference type="SMART" id="SM00537">
    <property type="entry name" value="DCX"/>
    <property type="match status" value="2"/>
</dbReference>
<dbReference type="PANTHER" id="PTHR23004:SF9">
    <property type="entry name" value="DOUBLECORTIN DOMAIN-CONTAINING PROTEIN 2C"/>
    <property type="match status" value="1"/>
</dbReference>
<dbReference type="InParanoid" id="A0A6P9CXD4"/>
<dbReference type="GeneID" id="117674196"/>
<dbReference type="PANTHER" id="PTHR23004">
    <property type="entry name" value="DOUBLECORTIN DOMAIN CONTAINING 2"/>
    <property type="match status" value="1"/>
</dbReference>
<feature type="domain" description="Doublecortin" evidence="2">
    <location>
        <begin position="20"/>
        <end position="102"/>
    </location>
</feature>